<comment type="caution">
    <text evidence="4">The sequence shown here is derived from an EMBL/GenBank/DDBJ whole genome shotgun (WGS) entry which is preliminary data.</text>
</comment>
<evidence type="ECO:0000313" key="4">
    <source>
        <dbReference type="EMBL" id="RYB03659.1"/>
    </source>
</evidence>
<evidence type="ECO:0000256" key="1">
    <source>
        <dbReference type="ARBA" id="ARBA00022679"/>
    </source>
</evidence>
<dbReference type="PROSITE" id="PS51186">
    <property type="entry name" value="GNAT"/>
    <property type="match status" value="1"/>
</dbReference>
<protein>
    <submittedName>
        <fullName evidence="4">GNAT family N-acetyltransferase</fullName>
    </submittedName>
</protein>
<dbReference type="EMBL" id="QYBC01000013">
    <property type="protein sequence ID" value="RYB03659.1"/>
    <property type="molecule type" value="Genomic_DNA"/>
</dbReference>
<evidence type="ECO:0000259" key="3">
    <source>
        <dbReference type="PROSITE" id="PS51186"/>
    </source>
</evidence>
<organism evidence="4 5">
    <name type="scientific">Lichenibacterium ramalinae</name>
    <dbReference type="NCBI Taxonomy" id="2316527"/>
    <lineage>
        <taxon>Bacteria</taxon>
        <taxon>Pseudomonadati</taxon>
        <taxon>Pseudomonadota</taxon>
        <taxon>Alphaproteobacteria</taxon>
        <taxon>Hyphomicrobiales</taxon>
        <taxon>Lichenihabitantaceae</taxon>
        <taxon>Lichenibacterium</taxon>
    </lineage>
</organism>
<keyword evidence="2" id="KW-0012">Acyltransferase</keyword>
<dbReference type="OrthoDB" id="9799154at2"/>
<dbReference type="AlphaFoldDB" id="A0A4Q2RCR5"/>
<feature type="domain" description="N-acetyltransferase" evidence="3">
    <location>
        <begin position="6"/>
        <end position="164"/>
    </location>
</feature>
<dbReference type="InterPro" id="IPR050680">
    <property type="entry name" value="YpeA/RimI_acetyltransf"/>
</dbReference>
<dbReference type="InterPro" id="IPR016181">
    <property type="entry name" value="Acyl_CoA_acyltransferase"/>
</dbReference>
<evidence type="ECO:0000313" key="5">
    <source>
        <dbReference type="Proteomes" id="UP000289411"/>
    </source>
</evidence>
<dbReference type="Gene3D" id="3.40.630.30">
    <property type="match status" value="1"/>
</dbReference>
<dbReference type="RefSeq" id="WP_129220227.1">
    <property type="nucleotide sequence ID" value="NZ_QYBC01000013.1"/>
</dbReference>
<reference evidence="4 5" key="1">
    <citation type="submission" date="2018-09" db="EMBL/GenBank/DDBJ databases">
        <authorList>
            <person name="Grouzdev D.S."/>
            <person name="Krutkina M.S."/>
        </authorList>
    </citation>
    <scope>NUCLEOTIDE SEQUENCE [LARGE SCALE GENOMIC DNA]</scope>
    <source>
        <strain evidence="4 5">RmlP001</strain>
    </source>
</reference>
<dbReference type="SUPFAM" id="SSF55729">
    <property type="entry name" value="Acyl-CoA N-acyltransferases (Nat)"/>
    <property type="match status" value="1"/>
</dbReference>
<keyword evidence="1 4" id="KW-0808">Transferase</keyword>
<dbReference type="CDD" id="cd04301">
    <property type="entry name" value="NAT_SF"/>
    <property type="match status" value="1"/>
</dbReference>
<dbReference type="Pfam" id="PF00583">
    <property type="entry name" value="Acetyltransf_1"/>
    <property type="match status" value="1"/>
</dbReference>
<gene>
    <name evidence="4" type="ORF">D3272_16060</name>
</gene>
<dbReference type="Proteomes" id="UP000289411">
    <property type="component" value="Unassembled WGS sequence"/>
</dbReference>
<dbReference type="GO" id="GO:0016747">
    <property type="term" value="F:acyltransferase activity, transferring groups other than amino-acyl groups"/>
    <property type="evidence" value="ECO:0007669"/>
    <property type="project" value="InterPro"/>
</dbReference>
<evidence type="ECO:0000256" key="2">
    <source>
        <dbReference type="ARBA" id="ARBA00023315"/>
    </source>
</evidence>
<sequence length="168" mass="18909">MAETLITIRGARTGDAQAIAAVHDAAWLDAYRGIIPGRELDKMVARRGPAWWLKAIRNGSRLSVLDFDDCIGGYTSYGRNRVPALPYRGEIFELYLAPQYQGMGFGRRLFEAARKDLGEHGYDSCLVWALADNDRAISFYLRLGGRIVRRAEERFGAEMRGRIAFGFD</sequence>
<proteinExistence type="predicted"/>
<keyword evidence="5" id="KW-1185">Reference proteome</keyword>
<reference evidence="4 5" key="2">
    <citation type="submission" date="2019-02" db="EMBL/GenBank/DDBJ databases">
        <title>'Lichenibacterium ramalinii' gen. nov. sp. nov., 'Lichenibacterium minor' gen. nov. sp. nov.</title>
        <authorList>
            <person name="Pankratov T."/>
        </authorList>
    </citation>
    <scope>NUCLEOTIDE SEQUENCE [LARGE SCALE GENOMIC DNA]</scope>
    <source>
        <strain evidence="4 5">RmlP001</strain>
    </source>
</reference>
<dbReference type="InterPro" id="IPR000182">
    <property type="entry name" value="GNAT_dom"/>
</dbReference>
<accession>A0A4Q2RCR5</accession>
<dbReference type="PANTHER" id="PTHR43420">
    <property type="entry name" value="ACETYLTRANSFERASE"/>
    <property type="match status" value="1"/>
</dbReference>
<name>A0A4Q2RCR5_9HYPH</name>